<keyword evidence="2" id="KW-1185">Reference proteome</keyword>
<organism evidence="1 2">
    <name type="scientific">Sphingomonas panacisoli</name>
    <dbReference type="NCBI Taxonomy" id="1813879"/>
    <lineage>
        <taxon>Bacteria</taxon>
        <taxon>Pseudomonadati</taxon>
        <taxon>Pseudomonadota</taxon>
        <taxon>Alphaproteobacteria</taxon>
        <taxon>Sphingomonadales</taxon>
        <taxon>Sphingomonadaceae</taxon>
        <taxon>Sphingomonas</taxon>
    </lineage>
</organism>
<dbReference type="OrthoDB" id="7428928at2"/>
<dbReference type="RefSeq" id="WP_146571957.1">
    <property type="nucleotide sequence ID" value="NZ_CP042306.1"/>
</dbReference>
<proteinExistence type="predicted"/>
<dbReference type="KEGG" id="spai:FPZ24_11050"/>
<evidence type="ECO:0000313" key="2">
    <source>
        <dbReference type="Proteomes" id="UP000315673"/>
    </source>
</evidence>
<accession>A0A5B8LIH3</accession>
<reference evidence="1 2" key="1">
    <citation type="submission" date="2019-07" db="EMBL/GenBank/DDBJ databases">
        <title>Full genome sequence of Sphingomonas sp. 4R-6-7(HKS19).</title>
        <authorList>
            <person name="Im W.-T."/>
        </authorList>
    </citation>
    <scope>NUCLEOTIDE SEQUENCE [LARGE SCALE GENOMIC DNA]</scope>
    <source>
        <strain evidence="1 2">HKS19</strain>
    </source>
</reference>
<dbReference type="EMBL" id="CP042306">
    <property type="protein sequence ID" value="QDZ07953.1"/>
    <property type="molecule type" value="Genomic_DNA"/>
</dbReference>
<protein>
    <submittedName>
        <fullName evidence="1">Uncharacterized protein</fullName>
    </submittedName>
</protein>
<dbReference type="Proteomes" id="UP000315673">
    <property type="component" value="Chromosome"/>
</dbReference>
<gene>
    <name evidence="1" type="ORF">FPZ24_11050</name>
</gene>
<name>A0A5B8LIH3_9SPHN</name>
<evidence type="ECO:0000313" key="1">
    <source>
        <dbReference type="EMBL" id="QDZ07953.1"/>
    </source>
</evidence>
<sequence>MAFDLQKMLHRKGEFESARLDAFAFHVRARTMRALAAALAIDADELVKSVAAHDDDAILDQLGETHGRDRVDTAYIAARAAAEAEAIAEFGDPTPVRLA</sequence>
<dbReference type="AlphaFoldDB" id="A0A5B8LIH3"/>